<accession>A0A8D8S5K6</accession>
<dbReference type="AlphaFoldDB" id="A0A8D8S5K6"/>
<organism evidence="1">
    <name type="scientific">Cacopsylla melanoneura</name>
    <dbReference type="NCBI Taxonomy" id="428564"/>
    <lineage>
        <taxon>Eukaryota</taxon>
        <taxon>Metazoa</taxon>
        <taxon>Ecdysozoa</taxon>
        <taxon>Arthropoda</taxon>
        <taxon>Hexapoda</taxon>
        <taxon>Insecta</taxon>
        <taxon>Pterygota</taxon>
        <taxon>Neoptera</taxon>
        <taxon>Paraneoptera</taxon>
        <taxon>Hemiptera</taxon>
        <taxon>Sternorrhyncha</taxon>
        <taxon>Psylloidea</taxon>
        <taxon>Psyllidae</taxon>
        <taxon>Psyllinae</taxon>
        <taxon>Cacopsylla</taxon>
    </lineage>
</organism>
<proteinExistence type="predicted"/>
<name>A0A8D8S5K6_9HEMI</name>
<reference evidence="1" key="1">
    <citation type="submission" date="2021-05" db="EMBL/GenBank/DDBJ databases">
        <authorList>
            <person name="Alioto T."/>
            <person name="Alioto T."/>
            <person name="Gomez Garrido J."/>
        </authorList>
    </citation>
    <scope>NUCLEOTIDE SEQUENCE</scope>
</reference>
<protein>
    <submittedName>
        <fullName evidence="1">Uncharacterized protein</fullName>
    </submittedName>
</protein>
<dbReference type="EMBL" id="HBUF01205640">
    <property type="protein sequence ID" value="CAG6663683.1"/>
    <property type="molecule type" value="Transcribed_RNA"/>
</dbReference>
<sequence>MAICFLWLSQNNIDKKYFQKITQAQLTRIDPLLTIKLNHYEVLKYRSFLQFFLNSSLLKARSGDCCKCSERRQVASHVSQDNVHSVCQSIFLEVFVSGIGSSRFS</sequence>
<evidence type="ECO:0000313" key="1">
    <source>
        <dbReference type="EMBL" id="CAG6663683.1"/>
    </source>
</evidence>